<dbReference type="Gene3D" id="3.10.450.50">
    <property type="match status" value="1"/>
</dbReference>
<proteinExistence type="predicted"/>
<comment type="caution">
    <text evidence="2">The sequence shown here is derived from an EMBL/GenBank/DDBJ whole genome shotgun (WGS) entry which is preliminary data.</text>
</comment>
<keyword evidence="3" id="KW-1185">Reference proteome</keyword>
<dbReference type="InterPro" id="IPR037401">
    <property type="entry name" value="SnoaL-like"/>
</dbReference>
<evidence type="ECO:0000313" key="3">
    <source>
        <dbReference type="Proteomes" id="UP000282060"/>
    </source>
</evidence>
<feature type="domain" description="SnoaL-like" evidence="1">
    <location>
        <begin position="7"/>
        <end position="110"/>
    </location>
</feature>
<evidence type="ECO:0000313" key="2">
    <source>
        <dbReference type="EMBL" id="RTR34369.1"/>
    </source>
</evidence>
<accession>A0A3S0IHT9</accession>
<reference evidence="2 3" key="1">
    <citation type="submission" date="2018-12" db="EMBL/GenBank/DDBJ databases">
        <authorList>
            <person name="Yu L."/>
        </authorList>
    </citation>
    <scope>NUCLEOTIDE SEQUENCE [LARGE SCALE GENOMIC DNA]</scope>
    <source>
        <strain evidence="2 3">HAW-EB5</strain>
    </source>
</reference>
<gene>
    <name evidence="2" type="ORF">EKG39_01450</name>
</gene>
<dbReference type="AlphaFoldDB" id="A0A3S0IHT9"/>
<protein>
    <submittedName>
        <fullName evidence="2">Nuclear transport factor 2 family protein</fullName>
    </submittedName>
</protein>
<dbReference type="OrthoDB" id="13610at2"/>
<sequence length="120" mass="13731">MNIDDLRSYCDAWNAHDIDKIMAFMSQECVFETGGGAEKFGTRYTGYTQVKSRFMSVWHDFPDVRFENSSHFVAADRGCSEWTFVATKSDGSLIEVDGCDLFTFQNGKIAVKRTFLKNRK</sequence>
<dbReference type="Pfam" id="PF12680">
    <property type="entry name" value="SnoaL_2"/>
    <property type="match status" value="1"/>
</dbReference>
<name>A0A3S0IHT9_9GAMM</name>
<dbReference type="RefSeq" id="WP_126503539.1">
    <property type="nucleotide sequence ID" value="NZ_RXNV01000001.1"/>
</dbReference>
<dbReference type="SUPFAM" id="SSF54427">
    <property type="entry name" value="NTF2-like"/>
    <property type="match status" value="1"/>
</dbReference>
<dbReference type="EMBL" id="RXNV01000001">
    <property type="protein sequence ID" value="RTR34369.1"/>
    <property type="molecule type" value="Genomic_DNA"/>
</dbReference>
<dbReference type="Proteomes" id="UP000282060">
    <property type="component" value="Unassembled WGS sequence"/>
</dbReference>
<organism evidence="2 3">
    <name type="scientific">Shewanella atlantica</name>
    <dbReference type="NCBI Taxonomy" id="271099"/>
    <lineage>
        <taxon>Bacteria</taxon>
        <taxon>Pseudomonadati</taxon>
        <taxon>Pseudomonadota</taxon>
        <taxon>Gammaproteobacteria</taxon>
        <taxon>Alteromonadales</taxon>
        <taxon>Shewanellaceae</taxon>
        <taxon>Shewanella</taxon>
    </lineage>
</organism>
<dbReference type="InterPro" id="IPR032710">
    <property type="entry name" value="NTF2-like_dom_sf"/>
</dbReference>
<evidence type="ECO:0000259" key="1">
    <source>
        <dbReference type="Pfam" id="PF12680"/>
    </source>
</evidence>